<organism evidence="2 3">
    <name type="scientific">Candidatus Curtissbacteria bacterium RIFCSPHIGHO2_02_FULL_40_16b</name>
    <dbReference type="NCBI Taxonomy" id="1797714"/>
    <lineage>
        <taxon>Bacteria</taxon>
        <taxon>Candidatus Curtissiibacteriota</taxon>
    </lineage>
</organism>
<dbReference type="PANTHER" id="PTHR35800">
    <property type="entry name" value="PROTEIN JAG"/>
    <property type="match status" value="1"/>
</dbReference>
<dbReference type="Gene3D" id="3.30.300.20">
    <property type="match status" value="1"/>
</dbReference>
<reference evidence="2 3" key="1">
    <citation type="journal article" date="2016" name="Nat. Commun.">
        <title>Thousands of microbial genomes shed light on interconnected biogeochemical processes in an aquifer system.</title>
        <authorList>
            <person name="Anantharaman K."/>
            <person name="Brown C.T."/>
            <person name="Hug L.A."/>
            <person name="Sharon I."/>
            <person name="Castelle C.J."/>
            <person name="Probst A.J."/>
            <person name="Thomas B.C."/>
            <person name="Singh A."/>
            <person name="Wilkins M.J."/>
            <person name="Karaoz U."/>
            <person name="Brodie E.L."/>
            <person name="Williams K.H."/>
            <person name="Hubbard S.S."/>
            <person name="Banfield J.F."/>
        </authorList>
    </citation>
    <scope>NUCLEOTIDE SEQUENCE [LARGE SCALE GENOMIC DNA]</scope>
</reference>
<feature type="domain" description="R3H" evidence="1">
    <location>
        <begin position="101"/>
        <end position="167"/>
    </location>
</feature>
<dbReference type="PROSITE" id="PS51061">
    <property type="entry name" value="R3H"/>
    <property type="match status" value="1"/>
</dbReference>
<dbReference type="Gene3D" id="3.30.1370.50">
    <property type="entry name" value="R3H-like domain"/>
    <property type="match status" value="1"/>
</dbReference>
<protein>
    <recommendedName>
        <fullName evidence="1">R3H domain-containing protein</fullName>
    </recommendedName>
</protein>
<dbReference type="EMBL" id="MFBD01000015">
    <property type="protein sequence ID" value="OGD88997.1"/>
    <property type="molecule type" value="Genomic_DNA"/>
</dbReference>
<comment type="caution">
    <text evidence="2">The sequence shown here is derived from an EMBL/GenBank/DDBJ whole genome shotgun (WGS) entry which is preliminary data.</text>
</comment>
<dbReference type="PANTHER" id="PTHR35800:SF1">
    <property type="entry name" value="RNA-BINDING PROTEIN KHPB"/>
    <property type="match status" value="1"/>
</dbReference>
<dbReference type="GO" id="GO:0003723">
    <property type="term" value="F:RNA binding"/>
    <property type="evidence" value="ECO:0007669"/>
    <property type="project" value="InterPro"/>
</dbReference>
<dbReference type="Proteomes" id="UP000177369">
    <property type="component" value="Unassembled WGS sequence"/>
</dbReference>
<dbReference type="SUPFAM" id="SSF82708">
    <property type="entry name" value="R3H domain"/>
    <property type="match status" value="1"/>
</dbReference>
<accession>A0A1F5GAZ0</accession>
<gene>
    <name evidence="2" type="ORF">A3D04_01465</name>
</gene>
<dbReference type="SMART" id="SM00393">
    <property type="entry name" value="R3H"/>
    <property type="match status" value="1"/>
</dbReference>
<dbReference type="InterPro" id="IPR015946">
    <property type="entry name" value="KH_dom-like_a/b"/>
</dbReference>
<evidence type="ECO:0000313" key="2">
    <source>
        <dbReference type="EMBL" id="OGD88997.1"/>
    </source>
</evidence>
<dbReference type="InterPro" id="IPR034079">
    <property type="entry name" value="R3H_KhpB"/>
</dbReference>
<name>A0A1F5GAZ0_9BACT</name>
<dbReference type="Pfam" id="PF01424">
    <property type="entry name" value="R3H"/>
    <property type="match status" value="1"/>
</dbReference>
<dbReference type="CDD" id="cd02644">
    <property type="entry name" value="R3H_jag"/>
    <property type="match status" value="1"/>
</dbReference>
<evidence type="ECO:0000313" key="3">
    <source>
        <dbReference type="Proteomes" id="UP000177369"/>
    </source>
</evidence>
<dbReference type="InterPro" id="IPR001374">
    <property type="entry name" value="R3H_dom"/>
</dbReference>
<dbReference type="STRING" id="1797714.A3D04_01465"/>
<dbReference type="InterPro" id="IPR039247">
    <property type="entry name" value="KhpB"/>
</dbReference>
<proteinExistence type="predicted"/>
<evidence type="ECO:0000259" key="1">
    <source>
        <dbReference type="PROSITE" id="PS51061"/>
    </source>
</evidence>
<dbReference type="AlphaFoldDB" id="A0A1F5GAZ0"/>
<sequence>MAKAKLDENLVAENVKDLIEKLGVSATAEISKVDNDSGPQSKARTAHPIFFVEIESEDSSLLIGKYGSNLDSLQFILAVRLKSLTDRDDFELFLDIAGWRKQKEEKLTNMAQNIADKVATTGKEEHLYNLKPSERRIIHTALTTHPKVTTVSEGEGEGRYLIIKPKG</sequence>
<dbReference type="InterPro" id="IPR036867">
    <property type="entry name" value="R3H_dom_sf"/>
</dbReference>